<feature type="transmembrane region" description="Helical" evidence="1">
    <location>
        <begin position="6"/>
        <end position="23"/>
    </location>
</feature>
<keyword evidence="1" id="KW-0472">Membrane</keyword>
<evidence type="ECO:0008006" key="4">
    <source>
        <dbReference type="Google" id="ProtNLM"/>
    </source>
</evidence>
<keyword evidence="3" id="KW-1185">Reference proteome</keyword>
<reference evidence="2 3" key="1">
    <citation type="submission" date="2019-02" db="EMBL/GenBank/DDBJ databases">
        <title>Pedobacter sp. RP-1-13 sp. nov., isolated from Arctic soil.</title>
        <authorList>
            <person name="Dahal R.H."/>
        </authorList>
    </citation>
    <scope>NUCLEOTIDE SEQUENCE [LARGE SCALE GENOMIC DNA]</scope>
    <source>
        <strain evidence="2 3">RP-1-13</strain>
    </source>
</reference>
<organism evidence="2 3">
    <name type="scientific">Pedobacter frigiditerrae</name>
    <dbReference type="NCBI Taxonomy" id="2530452"/>
    <lineage>
        <taxon>Bacteria</taxon>
        <taxon>Pseudomonadati</taxon>
        <taxon>Bacteroidota</taxon>
        <taxon>Sphingobacteriia</taxon>
        <taxon>Sphingobacteriales</taxon>
        <taxon>Sphingobacteriaceae</taxon>
        <taxon>Pedobacter</taxon>
    </lineage>
</organism>
<keyword evidence="1" id="KW-0812">Transmembrane</keyword>
<dbReference type="AlphaFoldDB" id="A0A4R0MKY8"/>
<name>A0A4R0MKY8_9SPHI</name>
<comment type="caution">
    <text evidence="2">The sequence shown here is derived from an EMBL/GenBank/DDBJ whole genome shotgun (WGS) entry which is preliminary data.</text>
</comment>
<keyword evidence="1" id="KW-1133">Transmembrane helix</keyword>
<accession>A0A4R0MKY8</accession>
<gene>
    <name evidence="2" type="ORF">EZ428_22995</name>
</gene>
<proteinExistence type="predicted"/>
<feature type="transmembrane region" description="Helical" evidence="1">
    <location>
        <begin position="572"/>
        <end position="587"/>
    </location>
</feature>
<dbReference type="RefSeq" id="WP_131555683.1">
    <property type="nucleotide sequence ID" value="NZ_SJSK01000008.1"/>
</dbReference>
<feature type="transmembrane region" description="Helical" evidence="1">
    <location>
        <begin position="35"/>
        <end position="56"/>
    </location>
</feature>
<evidence type="ECO:0000256" key="1">
    <source>
        <dbReference type="SAM" id="Phobius"/>
    </source>
</evidence>
<dbReference type="Proteomes" id="UP000292884">
    <property type="component" value="Unassembled WGS sequence"/>
</dbReference>
<protein>
    <recommendedName>
        <fullName evidence="4">Aerotolerance regulator N-terminal domain-containing protein</fullName>
    </recommendedName>
</protein>
<evidence type="ECO:0000313" key="2">
    <source>
        <dbReference type="EMBL" id="TCC87067.1"/>
    </source>
</evidence>
<sequence length="595" mass="67692">MEFNLIIILVCSSFAGFLIFKEFKRNDKSKLIWRLVASVLMVACFALIIIPISYLVKKQEPAGVLNLLTAGTALDTIATIKETKYDLDSTLFPIRKNQKINHLADLAYYLKEHPTVKRINIYGYGLGENELKTLKDKQVSFHPSNVPSGVISASWQKKLKATESLKVEGVYYNGTKATVKLKLYGMGTSLDSVSVKPHAEFNFSFVNQPKQVGKAVFNLIALEGNDTLSVEPVPFEVELKQPIHILILASFPDFEYKFLKKWLYENQYAVALRSQISKNKYSTDFLNMKAVNVNQLNQSLLKKMDLVIIDEDELAAIPAADRASIYNAVDNGMGLIVRVTNPKPESSTSNFHQYEVPSAIEKPLSLRSSDQLKFSNLSFKQTIFLKPGVNNQALITDETGKIVVNSRLSGMGKILTSTFSSTYQWQLAGKQYDYSSFWSLLFAKSLRKKIESQSFTLVPQFPSVDEKTRLMLNLANGKIPNISIDSVKINPRQNMEIPSEWDGLYWSKNFGWKRLSINQKTENVYFYKKSDWKSAKSFVKLQHTANFVANNSFKATDGVEIEYLAKESMSKWWFFIGFLLTISFLWYEQRFLAKN</sequence>
<dbReference type="EMBL" id="SJSK01000008">
    <property type="protein sequence ID" value="TCC87067.1"/>
    <property type="molecule type" value="Genomic_DNA"/>
</dbReference>
<dbReference type="OrthoDB" id="980086at2"/>
<evidence type="ECO:0000313" key="3">
    <source>
        <dbReference type="Proteomes" id="UP000292884"/>
    </source>
</evidence>